<evidence type="ECO:0000256" key="6">
    <source>
        <dbReference type="ARBA" id="ARBA00038076"/>
    </source>
</evidence>
<evidence type="ECO:0000259" key="9">
    <source>
        <dbReference type="Pfam" id="PF12704"/>
    </source>
</evidence>
<dbReference type="InterPro" id="IPR050250">
    <property type="entry name" value="Macrolide_Exporter_MacB"/>
</dbReference>
<name>A0A6I3T309_9BURK</name>
<dbReference type="RefSeq" id="WP_155473048.1">
    <property type="nucleotide sequence ID" value="NZ_BMKG01000008.1"/>
</dbReference>
<reference evidence="10" key="4">
    <citation type="submission" date="2024-05" db="EMBL/GenBank/DDBJ databases">
        <authorList>
            <person name="Sun Q."/>
            <person name="Zhou Y."/>
        </authorList>
    </citation>
    <scope>NUCLEOTIDE SEQUENCE</scope>
    <source>
        <strain evidence="10">CGMCC 1.15931</strain>
    </source>
</reference>
<evidence type="ECO:0000256" key="4">
    <source>
        <dbReference type="ARBA" id="ARBA00022989"/>
    </source>
</evidence>
<evidence type="ECO:0000256" key="7">
    <source>
        <dbReference type="SAM" id="Phobius"/>
    </source>
</evidence>
<keyword evidence="2" id="KW-1003">Cell membrane</keyword>
<feature type="transmembrane region" description="Helical" evidence="7">
    <location>
        <begin position="326"/>
        <end position="350"/>
    </location>
</feature>
<keyword evidence="13" id="KW-1185">Reference proteome</keyword>
<keyword evidence="4 7" id="KW-1133">Transmembrane helix</keyword>
<dbReference type="InterPro" id="IPR025857">
    <property type="entry name" value="MacB_PCD"/>
</dbReference>
<dbReference type="EMBL" id="WNKZ01000104">
    <property type="protein sequence ID" value="MTV55789.1"/>
    <property type="molecule type" value="Genomic_DNA"/>
</dbReference>
<feature type="transmembrane region" description="Helical" evidence="7">
    <location>
        <begin position="23"/>
        <end position="43"/>
    </location>
</feature>
<evidence type="ECO:0000313" key="12">
    <source>
        <dbReference type="Proteomes" id="UP000430634"/>
    </source>
</evidence>
<dbReference type="PANTHER" id="PTHR30572:SF4">
    <property type="entry name" value="ABC TRANSPORTER PERMEASE YTRF"/>
    <property type="match status" value="1"/>
</dbReference>
<sequence>MASLTEAVRSALQSIRAHGLRSFLTALGIIIGVASVVAVVSIVEGLSATISGQFRGLGANGLTVAAHTPFEDVLQGRENVLSLADYHRINAHLDGIRHVSPSFAPFGAGTHVRHGSQAAFTQVLAVTRSYGDASQIYPSQGRFIAASDNASRRRVCVIGSRLQEKLRLPDRPLGRFIDIGGEWFRIVGVAESRGEALGFSRDDFVVIPFASGLALAGDSRLNVAVALTVTDIAQLDAVQGRIVSLLRQAHRLRPGQPNDFKVQTARQLSDTFREIVATVTVVLAGIVGISLLVGGVGIMNIMLVSVTERTREIGICKALGARRHHILLQFLVEAVLLSLLGGLAGLALGWLLGQGAAHLIPGFPPAVFPWWAVLLALGFSSLTGIVFGIVPAARAARLDAIEALRHE</sequence>
<evidence type="ECO:0000256" key="3">
    <source>
        <dbReference type="ARBA" id="ARBA00022692"/>
    </source>
</evidence>
<gene>
    <name evidence="10" type="ORF">GCM10011572_21560</name>
    <name evidence="11" type="ORF">GM672_23985</name>
</gene>
<keyword evidence="5 7" id="KW-0472">Membrane</keyword>
<comment type="subcellular location">
    <subcellularLocation>
        <location evidence="1">Cell membrane</location>
        <topology evidence="1">Multi-pass membrane protein</topology>
    </subcellularLocation>
</comment>
<comment type="caution">
    <text evidence="11">The sequence shown here is derived from an EMBL/GenBank/DDBJ whole genome shotgun (WGS) entry which is preliminary data.</text>
</comment>
<dbReference type="OrthoDB" id="4814201at2"/>
<dbReference type="GO" id="GO:0022857">
    <property type="term" value="F:transmembrane transporter activity"/>
    <property type="evidence" value="ECO:0007669"/>
    <property type="project" value="TreeGrafter"/>
</dbReference>
<feature type="domain" description="MacB-like periplasmic core" evidence="9">
    <location>
        <begin position="22"/>
        <end position="243"/>
    </location>
</feature>
<reference evidence="11 12" key="3">
    <citation type="submission" date="2019-11" db="EMBL/GenBank/DDBJ databases">
        <title>Type strains purchased from KCTC, JCM and DSMZ.</title>
        <authorList>
            <person name="Lu H."/>
        </authorList>
    </citation>
    <scope>NUCLEOTIDE SEQUENCE [LARGE SCALE GENOMIC DNA]</scope>
    <source>
        <strain evidence="11 12">KCTC 52429</strain>
    </source>
</reference>
<dbReference type="Pfam" id="PF12704">
    <property type="entry name" value="MacB_PCD"/>
    <property type="match status" value="1"/>
</dbReference>
<evidence type="ECO:0000256" key="5">
    <source>
        <dbReference type="ARBA" id="ARBA00023136"/>
    </source>
</evidence>
<dbReference type="PANTHER" id="PTHR30572">
    <property type="entry name" value="MEMBRANE COMPONENT OF TRANSPORTER-RELATED"/>
    <property type="match status" value="1"/>
</dbReference>
<evidence type="ECO:0000313" key="11">
    <source>
        <dbReference type="EMBL" id="MTV55789.1"/>
    </source>
</evidence>
<evidence type="ECO:0000313" key="13">
    <source>
        <dbReference type="Proteomes" id="UP000622638"/>
    </source>
</evidence>
<dbReference type="AlphaFoldDB" id="A0A6I3T309"/>
<feature type="domain" description="ABC3 transporter permease C-terminal" evidence="8">
    <location>
        <begin position="286"/>
        <end position="398"/>
    </location>
</feature>
<feature type="transmembrane region" description="Helical" evidence="7">
    <location>
        <begin position="370"/>
        <end position="390"/>
    </location>
</feature>
<accession>A0A6I3T309</accession>
<dbReference type="EMBL" id="BMKG01000008">
    <property type="protein sequence ID" value="GGB99306.1"/>
    <property type="molecule type" value="Genomic_DNA"/>
</dbReference>
<comment type="similarity">
    <text evidence="6">Belongs to the ABC-4 integral membrane protein family.</text>
</comment>
<reference evidence="10" key="1">
    <citation type="journal article" date="2014" name="Int. J. Syst. Evol. Microbiol.">
        <title>Complete genome of a new Firmicutes species belonging to the dominant human colonic microbiota ('Ruminococcus bicirculans') reveals two chromosomes and a selective capacity to utilize plant glucans.</title>
        <authorList>
            <consortium name="NISC Comparative Sequencing Program"/>
            <person name="Wegmann U."/>
            <person name="Louis P."/>
            <person name="Goesmann A."/>
            <person name="Henrissat B."/>
            <person name="Duncan S.H."/>
            <person name="Flint H.J."/>
        </authorList>
    </citation>
    <scope>NUCLEOTIDE SEQUENCE</scope>
    <source>
        <strain evidence="10">CGMCC 1.15931</strain>
    </source>
</reference>
<dbReference type="Pfam" id="PF02687">
    <property type="entry name" value="FtsX"/>
    <property type="match status" value="1"/>
</dbReference>
<evidence type="ECO:0000313" key="10">
    <source>
        <dbReference type="EMBL" id="GGB99306.1"/>
    </source>
</evidence>
<proteinExistence type="inferred from homology"/>
<evidence type="ECO:0000256" key="2">
    <source>
        <dbReference type="ARBA" id="ARBA00022475"/>
    </source>
</evidence>
<dbReference type="Proteomes" id="UP000622638">
    <property type="component" value="Unassembled WGS sequence"/>
</dbReference>
<keyword evidence="3 7" id="KW-0812">Transmembrane</keyword>
<evidence type="ECO:0000256" key="1">
    <source>
        <dbReference type="ARBA" id="ARBA00004651"/>
    </source>
</evidence>
<feature type="transmembrane region" description="Helical" evidence="7">
    <location>
        <begin position="275"/>
        <end position="305"/>
    </location>
</feature>
<organism evidence="11 12">
    <name type="scientific">Pseudoduganella buxea</name>
    <dbReference type="NCBI Taxonomy" id="1949069"/>
    <lineage>
        <taxon>Bacteria</taxon>
        <taxon>Pseudomonadati</taxon>
        <taxon>Pseudomonadota</taxon>
        <taxon>Betaproteobacteria</taxon>
        <taxon>Burkholderiales</taxon>
        <taxon>Oxalobacteraceae</taxon>
        <taxon>Telluria group</taxon>
        <taxon>Pseudoduganella</taxon>
    </lineage>
</organism>
<dbReference type="Proteomes" id="UP000430634">
    <property type="component" value="Unassembled WGS sequence"/>
</dbReference>
<dbReference type="InterPro" id="IPR003838">
    <property type="entry name" value="ABC3_permease_C"/>
</dbReference>
<protein>
    <submittedName>
        <fullName evidence="10">ABC transporter permease</fullName>
    </submittedName>
    <submittedName>
        <fullName evidence="11">FtsX-like permease family protein</fullName>
    </submittedName>
</protein>
<evidence type="ECO:0000259" key="8">
    <source>
        <dbReference type="Pfam" id="PF02687"/>
    </source>
</evidence>
<dbReference type="GO" id="GO:0005886">
    <property type="term" value="C:plasma membrane"/>
    <property type="evidence" value="ECO:0007669"/>
    <property type="project" value="UniProtKB-SubCell"/>
</dbReference>
<reference evidence="13" key="2">
    <citation type="journal article" date="2019" name="Int. J. Syst. Evol. Microbiol.">
        <title>The Global Catalogue of Microorganisms (GCM) 10K type strain sequencing project: providing services to taxonomists for standard genome sequencing and annotation.</title>
        <authorList>
            <consortium name="The Broad Institute Genomics Platform"/>
            <consortium name="The Broad Institute Genome Sequencing Center for Infectious Disease"/>
            <person name="Wu L."/>
            <person name="Ma J."/>
        </authorList>
    </citation>
    <scope>NUCLEOTIDE SEQUENCE [LARGE SCALE GENOMIC DNA]</scope>
    <source>
        <strain evidence="13">CGMCC 1.15931</strain>
    </source>
</reference>